<evidence type="ECO:0000313" key="3">
    <source>
        <dbReference type="Proteomes" id="UP000772618"/>
    </source>
</evidence>
<organism evidence="2 3">
    <name type="scientific">Chryseosolibacter indicus</name>
    <dbReference type="NCBI Taxonomy" id="2782351"/>
    <lineage>
        <taxon>Bacteria</taxon>
        <taxon>Pseudomonadati</taxon>
        <taxon>Bacteroidota</taxon>
        <taxon>Cytophagia</taxon>
        <taxon>Cytophagales</taxon>
        <taxon>Chryseotaleaceae</taxon>
        <taxon>Chryseosolibacter</taxon>
    </lineage>
</organism>
<dbReference type="SUPFAM" id="SSF48317">
    <property type="entry name" value="Acid phosphatase/Vanadium-dependent haloperoxidase"/>
    <property type="match status" value="2"/>
</dbReference>
<dbReference type="PANTHER" id="PTHR34599">
    <property type="entry name" value="PEROXIDASE-RELATED"/>
    <property type="match status" value="1"/>
</dbReference>
<dbReference type="CDD" id="cd03398">
    <property type="entry name" value="PAP2_haloperoxidase"/>
    <property type="match status" value="1"/>
</dbReference>
<dbReference type="EMBL" id="JAHESD010000039">
    <property type="protein sequence ID" value="MBT1704770.1"/>
    <property type="molecule type" value="Genomic_DNA"/>
</dbReference>
<evidence type="ECO:0000313" key="2">
    <source>
        <dbReference type="EMBL" id="MBT1704770.1"/>
    </source>
</evidence>
<dbReference type="InterPro" id="IPR016119">
    <property type="entry name" value="Br/Cl_peroxidase_C"/>
</dbReference>
<reference evidence="2 3" key="1">
    <citation type="submission" date="2021-05" db="EMBL/GenBank/DDBJ databases">
        <title>A Polyphasic approach of four new species of the genus Ohtaekwangia: Ohtaekwangia histidinii sp. nov., Ohtaekwangia cretensis sp. nov., Ohtaekwangia indiensis sp. nov., Ohtaekwangia reichenbachii sp. nov. from diverse environment.</title>
        <authorList>
            <person name="Octaviana S."/>
        </authorList>
    </citation>
    <scope>NUCLEOTIDE SEQUENCE [LARGE SCALE GENOMIC DNA]</scope>
    <source>
        <strain evidence="2 3">PWU20</strain>
    </source>
</reference>
<comment type="caution">
    <text evidence="2">The sequence shown here is derived from an EMBL/GenBank/DDBJ whole genome shotgun (WGS) entry which is preliminary data.</text>
</comment>
<dbReference type="Gene3D" id="1.10.606.10">
    <property type="entry name" value="Vanadium-containing Chloroperoxidase, domain 2"/>
    <property type="match status" value="2"/>
</dbReference>
<dbReference type="InterPro" id="IPR036938">
    <property type="entry name" value="PAP2/HPO_sf"/>
</dbReference>
<dbReference type="InterPro" id="IPR052559">
    <property type="entry name" value="V-haloperoxidase"/>
</dbReference>
<protein>
    <submittedName>
        <fullName evidence="2">Phosphatase PAP2 family protein</fullName>
    </submittedName>
</protein>
<name>A0ABS5VTL2_9BACT</name>
<dbReference type="PROSITE" id="PS51257">
    <property type="entry name" value="PROKAR_LIPOPROTEIN"/>
    <property type="match status" value="1"/>
</dbReference>
<evidence type="ECO:0000259" key="1">
    <source>
        <dbReference type="Pfam" id="PF01569"/>
    </source>
</evidence>
<feature type="domain" description="Phosphatidic acid phosphatase type 2/haloperoxidase" evidence="1">
    <location>
        <begin position="417"/>
        <end position="508"/>
    </location>
</feature>
<gene>
    <name evidence="2" type="ORF">KK060_15855</name>
</gene>
<keyword evidence="3" id="KW-1185">Reference proteome</keyword>
<dbReference type="PANTHER" id="PTHR34599:SF1">
    <property type="entry name" value="PHOSPHATIDIC ACID PHOSPHATASE TYPE 2_HALOPEROXIDASE DOMAIN-CONTAINING PROTEIN"/>
    <property type="match status" value="1"/>
</dbReference>
<accession>A0ABS5VTL2</accession>
<dbReference type="RefSeq" id="WP_254154729.1">
    <property type="nucleotide sequence ID" value="NZ_JAHESD010000039.1"/>
</dbReference>
<dbReference type="InterPro" id="IPR000326">
    <property type="entry name" value="PAP2/HPO"/>
</dbReference>
<dbReference type="Proteomes" id="UP000772618">
    <property type="component" value="Unassembled WGS sequence"/>
</dbReference>
<sequence length="517" mass="56884">MKTLNYLSYIFLFVFSSAMLIVSCDKDISNGEDFTPIKPSNIDADAGTWDMIVLTSPDQIVVPAPVDTQTDAYKAELAAVEDLQKKLTKEKRDIIKYWSGGGVLRWNQFLRELVARYNLPPAPLADGSYPAPDAENPFADPNFPFANPPYAARAYSYVSVAQYEALKSAWHYKFLYNRPAPYKVSGSVKSLMPETDIPAYPSEDAVLSAVSVEMLKALFPAAIEEITLKAAEQRNAALWSGKATASDISAGVALGKAVAAQVMLRAGADGMRNAVGTKADWKKFADDCISKGETPWISRDLPIRPPMLPLFGKVRAWNMTEQDIVKERPTPPPSTSSEEMKKEVSEVKWYADNVTRDRLAIVHKWADGVGTYTPPGHWNDIAAEYIHDANYSEVRTARAFALLNTALHDAAVGCWEVKFYYFNPRPSQVDPSIKTCTGVPNFPAFTSGHSTFSGSAATVLSHLFPEHSEYFEKEAAEASVSRLYAGIHFRADIEMGMKHGKVIGGYTVSYALADGAE</sequence>
<proteinExistence type="predicted"/>
<dbReference type="Pfam" id="PF01569">
    <property type="entry name" value="PAP2"/>
    <property type="match status" value="1"/>
</dbReference>